<proteinExistence type="predicted"/>
<sequence length="71" mass="8102">MTERLTLQRFGLGRASDGDLWKVRGRNWIVARVPKRQIFVHHRHNPGSLSSKPYSCARPQQAESHTTPPPS</sequence>
<evidence type="ECO:0000313" key="2">
    <source>
        <dbReference type="EMBL" id="EXC16770.1"/>
    </source>
</evidence>
<feature type="region of interest" description="Disordered" evidence="1">
    <location>
        <begin position="43"/>
        <end position="71"/>
    </location>
</feature>
<protein>
    <submittedName>
        <fullName evidence="2">Uncharacterized protein</fullName>
    </submittedName>
</protein>
<reference evidence="3" key="1">
    <citation type="submission" date="2013-01" db="EMBL/GenBank/DDBJ databases">
        <title>Draft Genome Sequence of a Mulberry Tree, Morus notabilis C.K. Schneid.</title>
        <authorList>
            <person name="He N."/>
            <person name="Zhao S."/>
        </authorList>
    </citation>
    <scope>NUCLEOTIDE SEQUENCE</scope>
</reference>
<name>W9RXU5_9ROSA</name>
<evidence type="ECO:0000313" key="3">
    <source>
        <dbReference type="Proteomes" id="UP000030645"/>
    </source>
</evidence>
<dbReference type="EMBL" id="KE345800">
    <property type="protein sequence ID" value="EXC16770.1"/>
    <property type="molecule type" value="Genomic_DNA"/>
</dbReference>
<dbReference type="Proteomes" id="UP000030645">
    <property type="component" value="Unassembled WGS sequence"/>
</dbReference>
<gene>
    <name evidence="2" type="ORF">L484_013351</name>
</gene>
<dbReference type="AlphaFoldDB" id="W9RXU5"/>
<feature type="compositionally biased region" description="Polar residues" evidence="1">
    <location>
        <begin position="61"/>
        <end position="71"/>
    </location>
</feature>
<organism evidence="2 3">
    <name type="scientific">Morus notabilis</name>
    <dbReference type="NCBI Taxonomy" id="981085"/>
    <lineage>
        <taxon>Eukaryota</taxon>
        <taxon>Viridiplantae</taxon>
        <taxon>Streptophyta</taxon>
        <taxon>Embryophyta</taxon>
        <taxon>Tracheophyta</taxon>
        <taxon>Spermatophyta</taxon>
        <taxon>Magnoliopsida</taxon>
        <taxon>eudicotyledons</taxon>
        <taxon>Gunneridae</taxon>
        <taxon>Pentapetalae</taxon>
        <taxon>rosids</taxon>
        <taxon>fabids</taxon>
        <taxon>Rosales</taxon>
        <taxon>Moraceae</taxon>
        <taxon>Moreae</taxon>
        <taxon>Morus</taxon>
    </lineage>
</organism>
<keyword evidence="3" id="KW-1185">Reference proteome</keyword>
<accession>W9RXU5</accession>
<evidence type="ECO:0000256" key="1">
    <source>
        <dbReference type="SAM" id="MobiDB-lite"/>
    </source>
</evidence>